<dbReference type="Pfam" id="PF03372">
    <property type="entry name" value="Exo_endo_phos"/>
    <property type="match status" value="2"/>
</dbReference>
<evidence type="ECO:0000256" key="1">
    <source>
        <dbReference type="SAM" id="MobiDB-lite"/>
    </source>
</evidence>
<dbReference type="EMBL" id="JBCNJP010000020">
    <property type="protein sequence ID" value="KAK9059846.1"/>
    <property type="molecule type" value="Genomic_DNA"/>
</dbReference>
<accession>A0AAP0CN48</accession>
<gene>
    <name evidence="3" type="ORF">SSX86_020550</name>
</gene>
<feature type="domain" description="Endonuclease/exonuclease/phosphatase" evidence="2">
    <location>
        <begin position="142"/>
        <end position="248"/>
    </location>
</feature>
<feature type="compositionally biased region" description="Basic and acidic residues" evidence="1">
    <location>
        <begin position="49"/>
        <end position="70"/>
    </location>
</feature>
<dbReference type="PANTHER" id="PTHR12121:SF68">
    <property type="entry name" value="CARBON CATABOLITE REPRESSOR PROTEIN 4 HOMOLOG 4-RELATED"/>
    <property type="match status" value="1"/>
</dbReference>
<dbReference type="FunFam" id="3.60.10.10:FF:000067">
    <property type="entry name" value="Carbon catabolite repressor protein 4 homolog 4"/>
    <property type="match status" value="1"/>
</dbReference>
<dbReference type="GO" id="GO:0000175">
    <property type="term" value="F:3'-5'-RNA exonuclease activity"/>
    <property type="evidence" value="ECO:0007669"/>
    <property type="project" value="TreeGrafter"/>
</dbReference>
<dbReference type="AlphaFoldDB" id="A0AAP0CN48"/>
<dbReference type="Gene3D" id="3.60.10.10">
    <property type="entry name" value="Endonuclease/exonuclease/phosphatase"/>
    <property type="match status" value="1"/>
</dbReference>
<comment type="caution">
    <text evidence="3">The sequence shown here is derived from an EMBL/GenBank/DDBJ whole genome shotgun (WGS) entry which is preliminary data.</text>
</comment>
<feature type="region of interest" description="Disordered" evidence="1">
    <location>
        <begin position="49"/>
        <end position="74"/>
    </location>
</feature>
<feature type="region of interest" description="Disordered" evidence="1">
    <location>
        <begin position="332"/>
        <end position="357"/>
    </location>
</feature>
<feature type="compositionally biased region" description="Basic and acidic residues" evidence="1">
    <location>
        <begin position="332"/>
        <end position="353"/>
    </location>
</feature>
<name>A0AAP0CN48_9ASTR</name>
<organism evidence="3 4">
    <name type="scientific">Deinandra increscens subsp. villosa</name>
    <dbReference type="NCBI Taxonomy" id="3103831"/>
    <lineage>
        <taxon>Eukaryota</taxon>
        <taxon>Viridiplantae</taxon>
        <taxon>Streptophyta</taxon>
        <taxon>Embryophyta</taxon>
        <taxon>Tracheophyta</taxon>
        <taxon>Spermatophyta</taxon>
        <taxon>Magnoliopsida</taxon>
        <taxon>eudicotyledons</taxon>
        <taxon>Gunneridae</taxon>
        <taxon>Pentapetalae</taxon>
        <taxon>asterids</taxon>
        <taxon>campanulids</taxon>
        <taxon>Asterales</taxon>
        <taxon>Asteraceae</taxon>
        <taxon>Asteroideae</taxon>
        <taxon>Heliantheae alliance</taxon>
        <taxon>Madieae</taxon>
        <taxon>Madiinae</taxon>
        <taxon>Deinandra</taxon>
    </lineage>
</organism>
<evidence type="ECO:0000313" key="3">
    <source>
        <dbReference type="EMBL" id="KAK9059846.1"/>
    </source>
</evidence>
<dbReference type="SUPFAM" id="SSF56219">
    <property type="entry name" value="DNase I-like"/>
    <property type="match status" value="2"/>
</dbReference>
<dbReference type="PANTHER" id="PTHR12121">
    <property type="entry name" value="CARBON CATABOLITE REPRESSOR PROTEIN 4"/>
    <property type="match status" value="1"/>
</dbReference>
<dbReference type="Gene3D" id="4.10.60.20">
    <property type="match status" value="1"/>
</dbReference>
<keyword evidence="4" id="KW-1185">Reference proteome</keyword>
<proteinExistence type="predicted"/>
<dbReference type="InterPro" id="IPR036691">
    <property type="entry name" value="Endo/exonu/phosph_ase_sf"/>
</dbReference>
<dbReference type="Proteomes" id="UP001408789">
    <property type="component" value="Unassembled WGS sequence"/>
</dbReference>
<evidence type="ECO:0000313" key="4">
    <source>
        <dbReference type="Proteomes" id="UP001408789"/>
    </source>
</evidence>
<dbReference type="InterPro" id="IPR005135">
    <property type="entry name" value="Endo/exonuclease/phosphatase"/>
</dbReference>
<dbReference type="InterPro" id="IPR050410">
    <property type="entry name" value="CCR4/nocturin_mRNA_transcr"/>
</dbReference>
<sequence>MLLKSGVLLLPRIPLISSSSRTRLELVIEETIDYNDLANLIIDDLSHAEQKEKAPDTDNKGEVKSPRDLGDPNDPYVRLKRDCVGIMAAFKFKYPYEHYVIVTNTHIYWDPEWADVKLAQAKYLLSRVAQFKKMVSDKFDCTPSVLIAGDFNSVPGDKVYQYLVSGGPMTEPSPECSEDVPMPLCSVYAYTKGEPRFTNYTPGFTGTLDYILFSPSDGIEPVGYLELPDAESPDLKGGLPNYFHPSDHLPIGFKFRLVSYNILAQELDEYDNFYKEKIEQHGYSSIYIKRSGRKLDGCGIFYKHNKLQLVIEETIDYNDLANLILDDLSHSEQKEKAPDTDNKGEVKSPRDLGDPNDPYVRLKRDCVGIMAAFKFKYPYEHYVIVTNTHIYWDPEWADVKLAQAKYLLSRVAQFKKMVSDKFDCTPSVLIAGDFNSVPGDKVYQYLVSGGPMTEPSPECSEDVPMPLCSVYAYTKGEPRFTNYTPGFTGTLDYILFSPSDGIEPVGYLELPDAESPDLKGGLPNYFHPSDHLPIGAEFAVLQDS</sequence>
<evidence type="ECO:0000259" key="2">
    <source>
        <dbReference type="Pfam" id="PF03372"/>
    </source>
</evidence>
<reference evidence="3 4" key="1">
    <citation type="submission" date="2024-04" db="EMBL/GenBank/DDBJ databases">
        <title>The reference genome of an endangered Asteraceae, Deinandra increscens subsp. villosa, native to the Central Coast of California.</title>
        <authorList>
            <person name="Guilliams M."/>
            <person name="Hasenstab-Lehman K."/>
            <person name="Meyer R."/>
            <person name="Mcevoy S."/>
        </authorList>
    </citation>
    <scope>NUCLEOTIDE SEQUENCE [LARGE SCALE GENOMIC DNA]</scope>
    <source>
        <tissue evidence="3">Leaf</tissue>
    </source>
</reference>
<feature type="domain" description="Endonuclease/exonuclease/phosphatase" evidence="2">
    <location>
        <begin position="425"/>
        <end position="531"/>
    </location>
</feature>
<protein>
    <recommendedName>
        <fullName evidence="2">Endonuclease/exonuclease/phosphatase domain-containing protein</fullName>
    </recommendedName>
</protein>